<dbReference type="Gene3D" id="3.60.15.10">
    <property type="entry name" value="Ribonuclease Z/Hydroxyacylglutathione hydrolase-like"/>
    <property type="match status" value="2"/>
</dbReference>
<dbReference type="Pfam" id="PF07521">
    <property type="entry name" value="RMMBL"/>
    <property type="match status" value="1"/>
</dbReference>
<dbReference type="InterPro" id="IPR011108">
    <property type="entry name" value="RMMBL"/>
</dbReference>
<dbReference type="OrthoDB" id="10249535at2759"/>
<evidence type="ECO:0000259" key="6">
    <source>
        <dbReference type="SMART" id="SM01027"/>
    </source>
</evidence>
<proteinExistence type="inferred from homology"/>
<dbReference type="GO" id="GO:0004521">
    <property type="term" value="F:RNA endonuclease activity"/>
    <property type="evidence" value="ECO:0007669"/>
    <property type="project" value="TreeGrafter"/>
</dbReference>
<protein>
    <recommendedName>
        <fullName evidence="9">Cleavage and polyadenylation specificity factor subunit 3-II</fullName>
    </recommendedName>
</protein>
<dbReference type="EMBL" id="JACGCM010001726">
    <property type="protein sequence ID" value="KAF6150790.1"/>
    <property type="molecule type" value="Genomic_DNA"/>
</dbReference>
<dbReference type="PANTHER" id="PTHR11203:SF37">
    <property type="entry name" value="INTEGRATOR COMPLEX SUBUNIT 11"/>
    <property type="match status" value="1"/>
</dbReference>
<dbReference type="Pfam" id="PF16661">
    <property type="entry name" value="Lactamase_B_6"/>
    <property type="match status" value="1"/>
</dbReference>
<keyword evidence="3" id="KW-0378">Hydrolase</keyword>
<dbReference type="Gene3D" id="3.40.50.10890">
    <property type="match status" value="2"/>
</dbReference>
<organism evidence="7 8">
    <name type="scientific">Kingdonia uniflora</name>
    <dbReference type="NCBI Taxonomy" id="39325"/>
    <lineage>
        <taxon>Eukaryota</taxon>
        <taxon>Viridiplantae</taxon>
        <taxon>Streptophyta</taxon>
        <taxon>Embryophyta</taxon>
        <taxon>Tracheophyta</taxon>
        <taxon>Spermatophyta</taxon>
        <taxon>Magnoliopsida</taxon>
        <taxon>Ranunculales</taxon>
        <taxon>Circaeasteraceae</taxon>
        <taxon>Kingdonia</taxon>
    </lineage>
</organism>
<dbReference type="PANTHER" id="PTHR11203">
    <property type="entry name" value="CLEAVAGE AND POLYADENYLATION SPECIFICITY FACTOR FAMILY MEMBER"/>
    <property type="match status" value="1"/>
</dbReference>
<dbReference type="InterPro" id="IPR041897">
    <property type="entry name" value="INTS11-like_MBL-fold"/>
</dbReference>
<evidence type="ECO:0000256" key="4">
    <source>
        <dbReference type="ARBA" id="ARBA00023242"/>
    </source>
</evidence>
<evidence type="ECO:0000256" key="1">
    <source>
        <dbReference type="ARBA" id="ARBA00004123"/>
    </source>
</evidence>
<evidence type="ECO:0000313" key="7">
    <source>
        <dbReference type="EMBL" id="KAF6150790.1"/>
    </source>
</evidence>
<dbReference type="InterPro" id="IPR050698">
    <property type="entry name" value="MBL"/>
</dbReference>
<dbReference type="AlphaFoldDB" id="A0A7J7M7K5"/>
<reference evidence="7 8" key="1">
    <citation type="journal article" date="2020" name="IScience">
        <title>Genome Sequencing of the Endangered Kingdonia uniflora (Circaeasteraceae, Ranunculales) Reveals Potential Mechanisms of Evolutionary Specialization.</title>
        <authorList>
            <person name="Sun Y."/>
            <person name="Deng T."/>
            <person name="Zhang A."/>
            <person name="Moore M.J."/>
            <person name="Landis J.B."/>
            <person name="Lin N."/>
            <person name="Zhang H."/>
            <person name="Zhang X."/>
            <person name="Huang J."/>
            <person name="Zhang X."/>
            <person name="Sun H."/>
            <person name="Wang H."/>
        </authorList>
    </citation>
    <scope>NUCLEOTIDE SEQUENCE [LARGE SCALE GENOMIC DNA]</scope>
    <source>
        <strain evidence="7">TB1705</strain>
        <tissue evidence="7">Leaf</tissue>
    </source>
</reference>
<dbReference type="InterPro" id="IPR036866">
    <property type="entry name" value="RibonucZ/Hydroxyglut_hydro"/>
</dbReference>
<dbReference type="InterPro" id="IPR022712">
    <property type="entry name" value="Beta_Casp"/>
</dbReference>
<dbReference type="GO" id="GO:0016787">
    <property type="term" value="F:hydrolase activity"/>
    <property type="evidence" value="ECO:0007669"/>
    <property type="project" value="UniProtKB-KW"/>
</dbReference>
<dbReference type="SMART" id="SM01027">
    <property type="entry name" value="Beta-Casp"/>
    <property type="match status" value="1"/>
</dbReference>
<comment type="subcellular location">
    <subcellularLocation>
        <location evidence="1">Nucleus</location>
    </subcellularLocation>
</comment>
<dbReference type="InterPro" id="IPR001279">
    <property type="entry name" value="Metallo-B-lactamas"/>
</dbReference>
<gene>
    <name evidence="7" type="ORF">GIB67_020873</name>
</gene>
<dbReference type="SMART" id="SM00849">
    <property type="entry name" value="Lactamase_B"/>
    <property type="match status" value="1"/>
</dbReference>
<dbReference type="Pfam" id="PF10996">
    <property type="entry name" value="Beta-Casp"/>
    <property type="match status" value="1"/>
</dbReference>
<accession>A0A7J7M7K5</accession>
<evidence type="ECO:0000256" key="3">
    <source>
        <dbReference type="ARBA" id="ARBA00022801"/>
    </source>
</evidence>
<dbReference type="Proteomes" id="UP000541444">
    <property type="component" value="Unassembled WGS sequence"/>
</dbReference>
<dbReference type="CDD" id="cd16291">
    <property type="entry name" value="INTS11-like_MBL-fold"/>
    <property type="match status" value="1"/>
</dbReference>
<dbReference type="FunFam" id="3.60.15.10:FF:000028">
    <property type="entry name" value="Integrator complex subunit 11 isoform X3"/>
    <property type="match status" value="1"/>
</dbReference>
<sequence>MQSSSKIECLVLGAGQEVGKSCVVVTMGGKRIMFDCGMHMGHQNDERYPDFSKISNTNEFDKELTCIIITHFHLDHIGALAYFTEVCGYNGPIYMTYPTKALAPLMLEDYRKVMVERRSEQEKFSSDHIIECMKKVTAVDLKQTVQVDKDLQIRAYYAGHVIGAAMFYAKVGDIAIVYTGDYNMTPDRHLGAAQIDRLQLDLVITESTYGKTTRGSKYVREREFLSAIDECVTSGGKVLVPTFALGRAQELLILLEDYWERKNLKVPIYLSSVRSFDRSLINAPGPCVLFATPGMIGGGFSLEVFKHWAPLKENLITLPGYCMAGTIGHKLMAGDKNVFVDKDTKIAVRCKIHQLAFSPHTDAKGIMDLVRFLSPKNVILVHGDKLTMTELKERIKKELCIDCYDPANNTTVHIPAISKEGIQDYGSADHHDMVQVPPNYKKIDATERFIESSFNQNFTCLKSSVKGSSDLDSQELQQIKEGRLAEGLLIMDKTKRAKVVHQDELLPLLGVAEHTVQFSYCCSVNCSGLGPLIKPHRSSIELPVENTESILKIWNPVSNQHYWLHLLYVKLSNEFGDEKIQEYPDHLRLKSLCVSICSKDKCPYRIKECAEGNTLIFFCCSWSLIDAKLSWKVLSVMENLDSLCQMKDVQA</sequence>
<feature type="domain" description="Beta-Casp" evidence="6">
    <location>
        <begin position="248"/>
        <end position="331"/>
    </location>
</feature>
<dbReference type="GO" id="GO:0005634">
    <property type="term" value="C:nucleus"/>
    <property type="evidence" value="ECO:0007669"/>
    <property type="project" value="UniProtKB-SubCell"/>
</dbReference>
<evidence type="ECO:0000256" key="2">
    <source>
        <dbReference type="ARBA" id="ARBA00007093"/>
    </source>
</evidence>
<evidence type="ECO:0008006" key="9">
    <source>
        <dbReference type="Google" id="ProtNLM"/>
    </source>
</evidence>
<name>A0A7J7M7K5_9MAGN</name>
<dbReference type="SUPFAM" id="SSF56281">
    <property type="entry name" value="Metallo-hydrolase/oxidoreductase"/>
    <property type="match status" value="1"/>
</dbReference>
<keyword evidence="4" id="KW-0539">Nucleus</keyword>
<feature type="domain" description="Metallo-beta-lactamase" evidence="5">
    <location>
        <begin position="19"/>
        <end position="237"/>
    </location>
</feature>
<dbReference type="GO" id="GO:0016180">
    <property type="term" value="P:snRNA processing"/>
    <property type="evidence" value="ECO:0007669"/>
    <property type="project" value="TreeGrafter"/>
</dbReference>
<keyword evidence="8" id="KW-1185">Reference proteome</keyword>
<evidence type="ECO:0000259" key="5">
    <source>
        <dbReference type="SMART" id="SM00849"/>
    </source>
</evidence>
<comment type="similarity">
    <text evidence="2">Belongs to the metallo-beta-lactamase superfamily. RNA-metabolizing metallo-beta-lactamase-like family. INTS11 subfamily.</text>
</comment>
<evidence type="ECO:0000313" key="8">
    <source>
        <dbReference type="Proteomes" id="UP000541444"/>
    </source>
</evidence>
<comment type="caution">
    <text evidence="7">The sequence shown here is derived from an EMBL/GenBank/DDBJ whole genome shotgun (WGS) entry which is preliminary data.</text>
</comment>